<name>A0A816CPK4_ADIRI</name>
<dbReference type="Gene3D" id="1.10.510.10">
    <property type="entry name" value="Transferase(Phosphotransferase) domain 1"/>
    <property type="match status" value="1"/>
</dbReference>
<dbReference type="GO" id="GO:0007059">
    <property type="term" value="P:chromosome segregation"/>
    <property type="evidence" value="ECO:0007669"/>
    <property type="project" value="TreeGrafter"/>
</dbReference>
<dbReference type="GO" id="GO:0004712">
    <property type="term" value="F:protein serine/threonine/tyrosine kinase activity"/>
    <property type="evidence" value="ECO:0007669"/>
    <property type="project" value="TreeGrafter"/>
</dbReference>
<dbReference type="InterPro" id="IPR008271">
    <property type="entry name" value="Ser/Thr_kinase_AS"/>
</dbReference>
<dbReference type="PANTHER" id="PTHR22974">
    <property type="entry name" value="MIXED LINEAGE PROTEIN KINASE"/>
    <property type="match status" value="1"/>
</dbReference>
<dbReference type="CDD" id="cd14014">
    <property type="entry name" value="STKc_PknB_like"/>
    <property type="match status" value="1"/>
</dbReference>
<keyword evidence="4" id="KW-0418">Kinase</keyword>
<evidence type="ECO:0000259" key="6">
    <source>
        <dbReference type="PROSITE" id="PS50011"/>
    </source>
</evidence>
<reference evidence="7" key="1">
    <citation type="submission" date="2021-02" db="EMBL/GenBank/DDBJ databases">
        <authorList>
            <person name="Nowell W R."/>
        </authorList>
    </citation>
    <scope>NUCLEOTIDE SEQUENCE</scope>
</reference>
<dbReference type="Pfam" id="PF00069">
    <property type="entry name" value="Pkinase"/>
    <property type="match status" value="1"/>
</dbReference>
<dbReference type="GO" id="GO:0005524">
    <property type="term" value="F:ATP binding"/>
    <property type="evidence" value="ECO:0007669"/>
    <property type="project" value="UniProtKB-KW"/>
</dbReference>
<evidence type="ECO:0000256" key="4">
    <source>
        <dbReference type="ARBA" id="ARBA00022777"/>
    </source>
</evidence>
<dbReference type="GO" id="GO:0004674">
    <property type="term" value="F:protein serine/threonine kinase activity"/>
    <property type="evidence" value="ECO:0007669"/>
    <property type="project" value="UniProtKB-KW"/>
</dbReference>
<evidence type="ECO:0000256" key="2">
    <source>
        <dbReference type="ARBA" id="ARBA00022679"/>
    </source>
</evidence>
<dbReference type="PROSITE" id="PS00108">
    <property type="entry name" value="PROTEIN_KINASE_ST"/>
    <property type="match status" value="1"/>
</dbReference>
<keyword evidence="2" id="KW-0808">Transferase</keyword>
<dbReference type="GO" id="GO:0005634">
    <property type="term" value="C:nucleus"/>
    <property type="evidence" value="ECO:0007669"/>
    <property type="project" value="TreeGrafter"/>
</dbReference>
<sequence>MGNRLANSNFPAKPIPPEDLWLQNQTFRVRQQLYTLLDRCGGGAFGSVWASSTPQGHRAAVKVFDLNRLRPGMNVNRLVQSFQDEVQMIYRMRGAERYVVHVYGFDFDAQRRVALLAMELGGESLQDRATNLHQISLKSPMIGNDFIPARERKHFWIQLVNIILVLHQHNIVHRDLKPANFVFFGSVLKVIDLGIAQKEISRYGVGQGLIGGTRFYSGPECLSGQYPVTSKADIWSLGAILYFLTYGTPPLLESFYPPPNIPPTRSSLVKNLLHACLQRNPSRRPTHQWLAQHPFTVGPAVV</sequence>
<dbReference type="GO" id="GO:0000776">
    <property type="term" value="C:kinetochore"/>
    <property type="evidence" value="ECO:0007669"/>
    <property type="project" value="TreeGrafter"/>
</dbReference>
<dbReference type="InterPro" id="IPR011009">
    <property type="entry name" value="Kinase-like_dom_sf"/>
</dbReference>
<evidence type="ECO:0000256" key="5">
    <source>
        <dbReference type="ARBA" id="ARBA00022840"/>
    </source>
</evidence>
<dbReference type="AlphaFoldDB" id="A0A816CPK4"/>
<dbReference type="Proteomes" id="UP000663828">
    <property type="component" value="Unassembled WGS sequence"/>
</dbReference>
<dbReference type="SUPFAM" id="SSF56112">
    <property type="entry name" value="Protein kinase-like (PK-like)"/>
    <property type="match status" value="1"/>
</dbReference>
<keyword evidence="3" id="KW-0547">Nucleotide-binding</keyword>
<dbReference type="GO" id="GO:0033316">
    <property type="term" value="P:meiotic spindle assembly checkpoint signaling"/>
    <property type="evidence" value="ECO:0007669"/>
    <property type="project" value="TreeGrafter"/>
</dbReference>
<evidence type="ECO:0000256" key="3">
    <source>
        <dbReference type="ARBA" id="ARBA00022741"/>
    </source>
</evidence>
<proteinExistence type="predicted"/>
<keyword evidence="8" id="KW-1185">Reference proteome</keyword>
<keyword evidence="5" id="KW-0067">ATP-binding</keyword>
<comment type="caution">
    <text evidence="7">The sequence shown here is derived from an EMBL/GenBank/DDBJ whole genome shotgun (WGS) entry which is preliminary data.</text>
</comment>
<dbReference type="EMBL" id="CAJNOR010007822">
    <property type="protein sequence ID" value="CAF1623859.1"/>
    <property type="molecule type" value="Genomic_DNA"/>
</dbReference>
<accession>A0A816CPK4</accession>
<dbReference type="SMART" id="SM00220">
    <property type="entry name" value="S_TKc"/>
    <property type="match status" value="1"/>
</dbReference>
<keyword evidence="1" id="KW-0723">Serine/threonine-protein kinase</keyword>
<dbReference type="PANTHER" id="PTHR22974:SF21">
    <property type="entry name" value="DUAL SPECIFICITY PROTEIN KINASE TTK"/>
    <property type="match status" value="1"/>
</dbReference>
<evidence type="ECO:0000256" key="1">
    <source>
        <dbReference type="ARBA" id="ARBA00022527"/>
    </source>
</evidence>
<organism evidence="7 8">
    <name type="scientific">Adineta ricciae</name>
    <name type="common">Rotifer</name>
    <dbReference type="NCBI Taxonomy" id="249248"/>
    <lineage>
        <taxon>Eukaryota</taxon>
        <taxon>Metazoa</taxon>
        <taxon>Spiralia</taxon>
        <taxon>Gnathifera</taxon>
        <taxon>Rotifera</taxon>
        <taxon>Eurotatoria</taxon>
        <taxon>Bdelloidea</taxon>
        <taxon>Adinetida</taxon>
        <taxon>Adinetidae</taxon>
        <taxon>Adineta</taxon>
    </lineage>
</organism>
<dbReference type="PROSITE" id="PS50011">
    <property type="entry name" value="PROTEIN_KINASE_DOM"/>
    <property type="match status" value="1"/>
</dbReference>
<protein>
    <recommendedName>
        <fullName evidence="6">Protein kinase domain-containing protein</fullName>
    </recommendedName>
</protein>
<dbReference type="InterPro" id="IPR000719">
    <property type="entry name" value="Prot_kinase_dom"/>
</dbReference>
<evidence type="ECO:0000313" key="7">
    <source>
        <dbReference type="EMBL" id="CAF1623859.1"/>
    </source>
</evidence>
<dbReference type="GO" id="GO:0034501">
    <property type="term" value="P:protein localization to kinetochore"/>
    <property type="evidence" value="ECO:0007669"/>
    <property type="project" value="TreeGrafter"/>
</dbReference>
<dbReference type="GO" id="GO:0007094">
    <property type="term" value="P:mitotic spindle assembly checkpoint signaling"/>
    <property type="evidence" value="ECO:0007669"/>
    <property type="project" value="TreeGrafter"/>
</dbReference>
<gene>
    <name evidence="7" type="ORF">XAT740_LOCUS50628</name>
</gene>
<evidence type="ECO:0000313" key="8">
    <source>
        <dbReference type="Proteomes" id="UP000663828"/>
    </source>
</evidence>
<feature type="domain" description="Protein kinase" evidence="6">
    <location>
        <begin position="34"/>
        <end position="296"/>
    </location>
</feature>